<accession>A0AAE0N1S9</accession>
<dbReference type="EMBL" id="JAULSN010000008">
    <property type="protein sequence ID" value="KAK3366314.1"/>
    <property type="molecule type" value="Genomic_DNA"/>
</dbReference>
<dbReference type="Proteomes" id="UP001287356">
    <property type="component" value="Unassembled WGS sequence"/>
</dbReference>
<evidence type="ECO:0000313" key="3">
    <source>
        <dbReference type="Proteomes" id="UP001287356"/>
    </source>
</evidence>
<evidence type="ECO:0000313" key="2">
    <source>
        <dbReference type="EMBL" id="KAK3366314.1"/>
    </source>
</evidence>
<comment type="caution">
    <text evidence="2">The sequence shown here is derived from an EMBL/GenBank/DDBJ whole genome shotgun (WGS) entry which is preliminary data.</text>
</comment>
<evidence type="ECO:0000259" key="1">
    <source>
        <dbReference type="Pfam" id="PF06985"/>
    </source>
</evidence>
<gene>
    <name evidence="2" type="ORF">B0T24DRAFT_417282</name>
</gene>
<keyword evidence="3" id="KW-1185">Reference proteome</keyword>
<reference evidence="2" key="2">
    <citation type="submission" date="2023-06" db="EMBL/GenBank/DDBJ databases">
        <authorList>
            <consortium name="Lawrence Berkeley National Laboratory"/>
            <person name="Haridas S."/>
            <person name="Hensen N."/>
            <person name="Bonometti L."/>
            <person name="Westerberg I."/>
            <person name="Brannstrom I.O."/>
            <person name="Guillou S."/>
            <person name="Cros-Aarteil S."/>
            <person name="Calhoun S."/>
            <person name="Kuo A."/>
            <person name="Mondo S."/>
            <person name="Pangilinan J."/>
            <person name="Riley R."/>
            <person name="Labutti K."/>
            <person name="Andreopoulos B."/>
            <person name="Lipzen A."/>
            <person name="Chen C."/>
            <person name="Yanf M."/>
            <person name="Daum C."/>
            <person name="Ng V."/>
            <person name="Clum A."/>
            <person name="Steindorff A."/>
            <person name="Ohm R."/>
            <person name="Martin F."/>
            <person name="Silar P."/>
            <person name="Natvig D."/>
            <person name="Lalanne C."/>
            <person name="Gautier V."/>
            <person name="Ament-Velasquez S.L."/>
            <person name="Kruys A."/>
            <person name="Hutchinson M.I."/>
            <person name="Powell A.J."/>
            <person name="Barry K."/>
            <person name="Miller A.N."/>
            <person name="Grigoriev I.V."/>
            <person name="Debuchy R."/>
            <person name="Gladieux P."/>
            <person name="Thoren M.H."/>
            <person name="Johannesson H."/>
        </authorList>
    </citation>
    <scope>NUCLEOTIDE SEQUENCE</scope>
    <source>
        <strain evidence="2">CBS 958.72</strain>
    </source>
</reference>
<dbReference type="AlphaFoldDB" id="A0AAE0N1S9"/>
<proteinExistence type="predicted"/>
<dbReference type="InterPro" id="IPR010730">
    <property type="entry name" value="HET"/>
</dbReference>
<feature type="domain" description="Heterokaryon incompatibility" evidence="1">
    <location>
        <begin position="196"/>
        <end position="226"/>
    </location>
</feature>
<reference evidence="2" key="1">
    <citation type="journal article" date="2023" name="Mol. Phylogenet. Evol.">
        <title>Genome-scale phylogeny and comparative genomics of the fungal order Sordariales.</title>
        <authorList>
            <person name="Hensen N."/>
            <person name="Bonometti L."/>
            <person name="Westerberg I."/>
            <person name="Brannstrom I.O."/>
            <person name="Guillou S."/>
            <person name="Cros-Aarteil S."/>
            <person name="Calhoun S."/>
            <person name="Haridas S."/>
            <person name="Kuo A."/>
            <person name="Mondo S."/>
            <person name="Pangilinan J."/>
            <person name="Riley R."/>
            <person name="LaButti K."/>
            <person name="Andreopoulos B."/>
            <person name="Lipzen A."/>
            <person name="Chen C."/>
            <person name="Yan M."/>
            <person name="Daum C."/>
            <person name="Ng V."/>
            <person name="Clum A."/>
            <person name="Steindorff A."/>
            <person name="Ohm R.A."/>
            <person name="Martin F."/>
            <person name="Silar P."/>
            <person name="Natvig D.O."/>
            <person name="Lalanne C."/>
            <person name="Gautier V."/>
            <person name="Ament-Velasquez S.L."/>
            <person name="Kruys A."/>
            <person name="Hutchinson M.I."/>
            <person name="Powell A.J."/>
            <person name="Barry K."/>
            <person name="Miller A.N."/>
            <person name="Grigoriev I.V."/>
            <person name="Debuchy R."/>
            <person name="Gladieux P."/>
            <person name="Hiltunen Thoren M."/>
            <person name="Johannesson H."/>
        </authorList>
    </citation>
    <scope>NUCLEOTIDE SEQUENCE</scope>
    <source>
        <strain evidence="2">CBS 958.72</strain>
    </source>
</reference>
<name>A0AAE0N1S9_9PEZI</name>
<dbReference type="Pfam" id="PF06985">
    <property type="entry name" value="HET"/>
    <property type="match status" value="1"/>
</dbReference>
<protein>
    <recommendedName>
        <fullName evidence="1">Heterokaryon incompatibility domain-containing protein</fullName>
    </recommendedName>
</protein>
<organism evidence="2 3">
    <name type="scientific">Lasiosphaeria ovina</name>
    <dbReference type="NCBI Taxonomy" id="92902"/>
    <lineage>
        <taxon>Eukaryota</taxon>
        <taxon>Fungi</taxon>
        <taxon>Dikarya</taxon>
        <taxon>Ascomycota</taxon>
        <taxon>Pezizomycotina</taxon>
        <taxon>Sordariomycetes</taxon>
        <taxon>Sordariomycetidae</taxon>
        <taxon>Sordariales</taxon>
        <taxon>Lasiosphaeriaceae</taxon>
        <taxon>Lasiosphaeria</taxon>
    </lineage>
</organism>
<sequence>MDLCDACNGLLRFVYTQLHSRVRLDPTSSYDFGNADSFLGRSGSCRLCYLIYRHIQHAFDGNPQFCSDFDQFQVRIRRSELNLSALGEIDLCITEEFEDDYDTPRQLKTAIWANRSRRSIATLPTLPTAPGSRPLGWRLESNRIPDTPAAASGFISTTPLLSTDGDLEASALFNTWIGNCRRTHRACTATLTGAIIDENDALPKTFQGAITITRQVGIRYLWIDRLSRQAHGHIPAKNLFSE</sequence>